<evidence type="ECO:0000313" key="3">
    <source>
        <dbReference type="EMBL" id="CAB4150396.1"/>
    </source>
</evidence>
<protein>
    <submittedName>
        <fullName evidence="3">Uncharacterized protein</fullName>
    </submittedName>
</protein>
<dbReference type="EMBL" id="LR796538">
    <property type="protein sequence ID" value="CAB4150396.1"/>
    <property type="molecule type" value="Genomic_DNA"/>
</dbReference>
<feature type="transmembrane region" description="Helical" evidence="1">
    <location>
        <begin position="12"/>
        <end position="31"/>
    </location>
</feature>
<name>A0A6J5MZF3_9CAUD</name>
<keyword evidence="1" id="KW-0812">Transmembrane</keyword>
<organism evidence="3">
    <name type="scientific">uncultured Caudovirales phage</name>
    <dbReference type="NCBI Taxonomy" id="2100421"/>
    <lineage>
        <taxon>Viruses</taxon>
        <taxon>Duplodnaviria</taxon>
        <taxon>Heunggongvirae</taxon>
        <taxon>Uroviricota</taxon>
        <taxon>Caudoviricetes</taxon>
        <taxon>Peduoviridae</taxon>
        <taxon>Maltschvirus</taxon>
        <taxon>Maltschvirus maltsch</taxon>
    </lineage>
</organism>
<gene>
    <name evidence="2" type="ORF">UFOVP294_54</name>
    <name evidence="3" type="ORF">UFOVP566_31</name>
</gene>
<accession>A0A6J5MZF3</accession>
<feature type="transmembrane region" description="Helical" evidence="1">
    <location>
        <begin position="37"/>
        <end position="57"/>
    </location>
</feature>
<sequence length="76" mass="8477">MNESWLARNIQPVTVVFLLFSYFFFALLSVFEMETRGAYVDLLGQAMIIVITAIFAGKTAEKIVDIRTNKGTPNGS</sequence>
<reference evidence="3" key="1">
    <citation type="submission" date="2020-04" db="EMBL/GenBank/DDBJ databases">
        <authorList>
            <person name="Chiriac C."/>
            <person name="Salcher M."/>
            <person name="Ghai R."/>
            <person name="Kavagutti S V."/>
        </authorList>
    </citation>
    <scope>NUCLEOTIDE SEQUENCE</scope>
</reference>
<proteinExistence type="predicted"/>
<dbReference type="EMBL" id="LR796311">
    <property type="protein sequence ID" value="CAB4136341.1"/>
    <property type="molecule type" value="Genomic_DNA"/>
</dbReference>
<evidence type="ECO:0000313" key="2">
    <source>
        <dbReference type="EMBL" id="CAB4136341.1"/>
    </source>
</evidence>
<keyword evidence="1" id="KW-0472">Membrane</keyword>
<evidence type="ECO:0000256" key="1">
    <source>
        <dbReference type="SAM" id="Phobius"/>
    </source>
</evidence>
<keyword evidence="1" id="KW-1133">Transmembrane helix</keyword>